<dbReference type="RefSeq" id="WP_160875606.1">
    <property type="nucleotide sequence ID" value="NZ_WUEK01000002.1"/>
</dbReference>
<organism evidence="7 8">
    <name type="scientific">Nocardioides flavescens</name>
    <dbReference type="NCBI Taxonomy" id="2691959"/>
    <lineage>
        <taxon>Bacteria</taxon>
        <taxon>Bacillati</taxon>
        <taxon>Actinomycetota</taxon>
        <taxon>Actinomycetes</taxon>
        <taxon>Propionibacteriales</taxon>
        <taxon>Nocardioidaceae</taxon>
        <taxon>Nocardioides</taxon>
    </lineage>
</organism>
<dbReference type="InterPro" id="IPR036059">
    <property type="entry name" value="TldD/PmbA_sf"/>
</dbReference>
<keyword evidence="2" id="KW-0645">Protease</keyword>
<evidence type="ECO:0000313" key="8">
    <source>
        <dbReference type="Proteomes" id="UP000473325"/>
    </source>
</evidence>
<evidence type="ECO:0000256" key="1">
    <source>
        <dbReference type="ARBA" id="ARBA00005836"/>
    </source>
</evidence>
<dbReference type="InterPro" id="IPR035068">
    <property type="entry name" value="TldD/PmbA_N"/>
</dbReference>
<sequence>MPDLDPTFTALPYRALGAVALGRATELGATHADFRFERIRHQQLVVRDEVLQTAMDADEVGFAVRVVHRGAWGFASGVVLTEDEARRVAETAIAVATVAAEMTTTPVELAPEPTYADVSWVSSYDVDPFELPTAEKAGLLIDWTRRLRTGAAVDHAVAVVGQLKENKYYADTSGTVVTQQRIGLDPHAEAMGAGADTFDSMRTLAAPSARGWEHMTGASHDWDADLDEIPELLAEKLKAPPVEAGTYDLVIHPSNLWLTIHESIGHATELDRALGYEANYAGTSFATYDKLGTLQYGAPIMNVTGDRTTEHGCATIGWDDEGVQTQSWDIVKDGVLVGYQLDRSMGQMKPELNGGRSNGCAYADSPGHVPIQRMANVSLQPAPDGPSTEELIGRVENGLYVVGDKSWSIDMQRYNFQFTGQRFHRIKDGELAGQVRDAAYQATTTEFWGAMEAVGGRQTYELGGAANCGKAQPGQGAWVSHGCPTSLFRGIRILNTTQEAGR</sequence>
<feature type="domain" description="Metalloprotease TldD/E C-terminal" evidence="6">
    <location>
        <begin position="245"/>
        <end position="493"/>
    </location>
</feature>
<dbReference type="SUPFAM" id="SSF111283">
    <property type="entry name" value="Putative modulator of DNA gyrase, PmbA/TldD"/>
    <property type="match status" value="1"/>
</dbReference>
<protein>
    <submittedName>
        <fullName evidence="7">TldD/PmbA family protein</fullName>
    </submittedName>
</protein>
<dbReference type="Gene3D" id="3.30.2290.10">
    <property type="entry name" value="PmbA/TldD superfamily"/>
    <property type="match status" value="1"/>
</dbReference>
<feature type="domain" description="Metalloprotease TldD/E N-terminal" evidence="5">
    <location>
        <begin position="32"/>
        <end position="96"/>
    </location>
</feature>
<dbReference type="FunFam" id="3.30.2290.10:FF:000003">
    <property type="entry name" value="Zinc-dependent protease, TldD/PmbA family"/>
    <property type="match status" value="1"/>
</dbReference>
<accession>A0A6L7EYH9</accession>
<evidence type="ECO:0000256" key="4">
    <source>
        <dbReference type="ARBA" id="ARBA00023049"/>
    </source>
</evidence>
<keyword evidence="3" id="KW-0378">Hydrolase</keyword>
<comment type="caution">
    <text evidence="7">The sequence shown here is derived from an EMBL/GenBank/DDBJ whole genome shotgun (WGS) entry which is preliminary data.</text>
</comment>
<evidence type="ECO:0000256" key="2">
    <source>
        <dbReference type="ARBA" id="ARBA00022670"/>
    </source>
</evidence>
<gene>
    <name evidence="7" type="ORF">GRQ65_04730</name>
</gene>
<keyword evidence="4" id="KW-0482">Metalloprotease</keyword>
<dbReference type="PANTHER" id="PTHR30624:SF10">
    <property type="entry name" value="CONSERVED PROTEIN"/>
    <property type="match status" value="1"/>
</dbReference>
<evidence type="ECO:0000259" key="6">
    <source>
        <dbReference type="Pfam" id="PF19289"/>
    </source>
</evidence>
<evidence type="ECO:0000313" key="7">
    <source>
        <dbReference type="EMBL" id="MXG88851.1"/>
    </source>
</evidence>
<dbReference type="Pfam" id="PF01523">
    <property type="entry name" value="PmbA_TldD_1st"/>
    <property type="match status" value="1"/>
</dbReference>
<dbReference type="GO" id="GO:0005829">
    <property type="term" value="C:cytosol"/>
    <property type="evidence" value="ECO:0007669"/>
    <property type="project" value="TreeGrafter"/>
</dbReference>
<dbReference type="InterPro" id="IPR045569">
    <property type="entry name" value="Metalloprtase-TldD/E_C"/>
</dbReference>
<proteinExistence type="inferred from homology"/>
<evidence type="ECO:0000256" key="3">
    <source>
        <dbReference type="ARBA" id="ARBA00022801"/>
    </source>
</evidence>
<keyword evidence="8" id="KW-1185">Reference proteome</keyword>
<evidence type="ECO:0000259" key="5">
    <source>
        <dbReference type="Pfam" id="PF01523"/>
    </source>
</evidence>
<name>A0A6L7EYH9_9ACTN</name>
<dbReference type="EMBL" id="WUEK01000002">
    <property type="protein sequence ID" value="MXG88851.1"/>
    <property type="molecule type" value="Genomic_DNA"/>
</dbReference>
<dbReference type="GO" id="GO:0006508">
    <property type="term" value="P:proteolysis"/>
    <property type="evidence" value="ECO:0007669"/>
    <property type="project" value="UniProtKB-KW"/>
</dbReference>
<comment type="similarity">
    <text evidence="1">Belongs to the peptidase U62 family.</text>
</comment>
<dbReference type="Proteomes" id="UP000473325">
    <property type="component" value="Unassembled WGS sequence"/>
</dbReference>
<dbReference type="InterPro" id="IPR002510">
    <property type="entry name" value="Metalloprtase-TldD/E_N"/>
</dbReference>
<dbReference type="AlphaFoldDB" id="A0A6L7EYH9"/>
<dbReference type="GO" id="GO:0008237">
    <property type="term" value="F:metallopeptidase activity"/>
    <property type="evidence" value="ECO:0007669"/>
    <property type="project" value="UniProtKB-KW"/>
</dbReference>
<dbReference type="InterPro" id="IPR051463">
    <property type="entry name" value="Peptidase_U62_metallo"/>
</dbReference>
<dbReference type="PANTHER" id="PTHR30624">
    <property type="entry name" value="UNCHARACTERIZED PROTEIN TLDD AND PMBA"/>
    <property type="match status" value="1"/>
</dbReference>
<reference evidence="7 8" key="1">
    <citation type="submission" date="2019-12" db="EMBL/GenBank/DDBJ databases">
        <authorList>
            <person name="Kun Z."/>
        </authorList>
    </citation>
    <scope>NUCLEOTIDE SEQUENCE [LARGE SCALE GENOMIC DNA]</scope>
    <source>
        <strain evidence="7 8">YIM 123512</strain>
    </source>
</reference>
<dbReference type="Pfam" id="PF19289">
    <property type="entry name" value="PmbA_TldD_3rd"/>
    <property type="match status" value="1"/>
</dbReference>